<feature type="compositionally biased region" description="Low complexity" evidence="1">
    <location>
        <begin position="1"/>
        <end position="14"/>
    </location>
</feature>
<dbReference type="Proteomes" id="UP000215914">
    <property type="component" value="Unassembled WGS sequence"/>
</dbReference>
<evidence type="ECO:0000313" key="2">
    <source>
        <dbReference type="EMBL" id="KAF5771571.1"/>
    </source>
</evidence>
<feature type="region of interest" description="Disordered" evidence="1">
    <location>
        <begin position="1"/>
        <end position="47"/>
    </location>
</feature>
<reference evidence="2" key="1">
    <citation type="journal article" date="2017" name="Nature">
        <title>The sunflower genome provides insights into oil metabolism, flowering and Asterid evolution.</title>
        <authorList>
            <person name="Badouin H."/>
            <person name="Gouzy J."/>
            <person name="Grassa C.J."/>
            <person name="Murat F."/>
            <person name="Staton S.E."/>
            <person name="Cottret L."/>
            <person name="Lelandais-Briere C."/>
            <person name="Owens G.L."/>
            <person name="Carrere S."/>
            <person name="Mayjonade B."/>
            <person name="Legrand L."/>
            <person name="Gill N."/>
            <person name="Kane N.C."/>
            <person name="Bowers J.E."/>
            <person name="Hubner S."/>
            <person name="Bellec A."/>
            <person name="Berard A."/>
            <person name="Berges H."/>
            <person name="Blanchet N."/>
            <person name="Boniface M.C."/>
            <person name="Brunel D."/>
            <person name="Catrice O."/>
            <person name="Chaidir N."/>
            <person name="Claudel C."/>
            <person name="Donnadieu C."/>
            <person name="Faraut T."/>
            <person name="Fievet G."/>
            <person name="Helmstetter N."/>
            <person name="King M."/>
            <person name="Knapp S.J."/>
            <person name="Lai Z."/>
            <person name="Le Paslier M.C."/>
            <person name="Lippi Y."/>
            <person name="Lorenzon L."/>
            <person name="Mandel J.R."/>
            <person name="Marage G."/>
            <person name="Marchand G."/>
            <person name="Marquand E."/>
            <person name="Bret-Mestries E."/>
            <person name="Morien E."/>
            <person name="Nambeesan S."/>
            <person name="Nguyen T."/>
            <person name="Pegot-Espagnet P."/>
            <person name="Pouilly N."/>
            <person name="Raftis F."/>
            <person name="Sallet E."/>
            <person name="Schiex T."/>
            <person name="Thomas J."/>
            <person name="Vandecasteele C."/>
            <person name="Vares D."/>
            <person name="Vear F."/>
            <person name="Vautrin S."/>
            <person name="Crespi M."/>
            <person name="Mangin B."/>
            <person name="Burke J.M."/>
            <person name="Salse J."/>
            <person name="Munos S."/>
            <person name="Vincourt P."/>
            <person name="Rieseberg L.H."/>
            <person name="Langlade N.B."/>
        </authorList>
    </citation>
    <scope>NUCLEOTIDE SEQUENCE</scope>
    <source>
        <tissue evidence="2">Leaves</tissue>
    </source>
</reference>
<sequence>MVSASASTSRIHSSPNRGKPHLRPKPVNTRLKARQCGEVTHSVQGLN</sequence>
<organism evidence="2 3">
    <name type="scientific">Helianthus annuus</name>
    <name type="common">Common sunflower</name>
    <dbReference type="NCBI Taxonomy" id="4232"/>
    <lineage>
        <taxon>Eukaryota</taxon>
        <taxon>Viridiplantae</taxon>
        <taxon>Streptophyta</taxon>
        <taxon>Embryophyta</taxon>
        <taxon>Tracheophyta</taxon>
        <taxon>Spermatophyta</taxon>
        <taxon>Magnoliopsida</taxon>
        <taxon>eudicotyledons</taxon>
        <taxon>Gunneridae</taxon>
        <taxon>Pentapetalae</taxon>
        <taxon>asterids</taxon>
        <taxon>campanulids</taxon>
        <taxon>Asterales</taxon>
        <taxon>Asteraceae</taxon>
        <taxon>Asteroideae</taxon>
        <taxon>Heliantheae alliance</taxon>
        <taxon>Heliantheae</taxon>
        <taxon>Helianthus</taxon>
    </lineage>
</organism>
<evidence type="ECO:0000256" key="1">
    <source>
        <dbReference type="SAM" id="MobiDB-lite"/>
    </source>
</evidence>
<keyword evidence="3" id="KW-1185">Reference proteome</keyword>
<dbReference type="AlphaFoldDB" id="A0A9K3EDL4"/>
<dbReference type="Gramene" id="mRNA:HanXRQr2_Chr13g0566501">
    <property type="protein sequence ID" value="mRNA:HanXRQr2_Chr13g0566501"/>
    <property type="gene ID" value="HanXRQr2_Chr13g0566501"/>
</dbReference>
<name>A0A9K3EDL4_HELAN</name>
<proteinExistence type="predicted"/>
<dbReference type="EMBL" id="MNCJ02000328">
    <property type="protein sequence ID" value="KAF5771571.1"/>
    <property type="molecule type" value="Genomic_DNA"/>
</dbReference>
<reference evidence="2" key="2">
    <citation type="submission" date="2020-06" db="EMBL/GenBank/DDBJ databases">
        <title>Helianthus annuus Genome sequencing and assembly Release 2.</title>
        <authorList>
            <person name="Gouzy J."/>
            <person name="Langlade N."/>
            <person name="Munos S."/>
        </authorList>
    </citation>
    <scope>NUCLEOTIDE SEQUENCE</scope>
    <source>
        <tissue evidence="2">Leaves</tissue>
    </source>
</reference>
<gene>
    <name evidence="2" type="ORF">HanXRQr2_Chr13g0566501</name>
</gene>
<comment type="caution">
    <text evidence="2">The sequence shown here is derived from an EMBL/GenBank/DDBJ whole genome shotgun (WGS) entry which is preliminary data.</text>
</comment>
<evidence type="ECO:0000313" key="3">
    <source>
        <dbReference type="Proteomes" id="UP000215914"/>
    </source>
</evidence>
<accession>A0A9K3EDL4</accession>
<protein>
    <submittedName>
        <fullName evidence="2">Uncharacterized protein</fullName>
    </submittedName>
</protein>